<dbReference type="RefSeq" id="WP_142453802.1">
    <property type="nucleotide sequence ID" value="NZ_FXTP01000004.1"/>
</dbReference>
<sequence length="119" mass="13513">MDYFGSFGPTPGEALSVLEPVLRTALQAHEKGEYEAYTEIITEELRAKISKENFLKAHKEIAPQLGEFQSLRFLGSLNKEPDPLLVFSASYSATIDDILIRVAFKNETEPPKIKWLWIE</sequence>
<dbReference type="EMBL" id="FXTP01000004">
    <property type="protein sequence ID" value="SMO54876.1"/>
    <property type="molecule type" value="Genomic_DNA"/>
</dbReference>
<evidence type="ECO:0000313" key="2">
    <source>
        <dbReference type="Proteomes" id="UP000317557"/>
    </source>
</evidence>
<protein>
    <recommendedName>
        <fullName evidence="3">DUF3887 domain-containing protein</fullName>
    </recommendedName>
</protein>
<organism evidence="1 2">
    <name type="scientific">Gracilimonas mengyeensis</name>
    <dbReference type="NCBI Taxonomy" id="1302730"/>
    <lineage>
        <taxon>Bacteria</taxon>
        <taxon>Pseudomonadati</taxon>
        <taxon>Balneolota</taxon>
        <taxon>Balneolia</taxon>
        <taxon>Balneolales</taxon>
        <taxon>Balneolaceae</taxon>
        <taxon>Gracilimonas</taxon>
    </lineage>
</organism>
<name>A0A521C600_9BACT</name>
<evidence type="ECO:0000313" key="1">
    <source>
        <dbReference type="EMBL" id="SMO54876.1"/>
    </source>
</evidence>
<accession>A0A521C600</accession>
<dbReference type="OrthoDB" id="6401783at2"/>
<gene>
    <name evidence="1" type="ORF">SAMN06265219_104199</name>
</gene>
<reference evidence="1 2" key="1">
    <citation type="submission" date="2017-05" db="EMBL/GenBank/DDBJ databases">
        <authorList>
            <person name="Varghese N."/>
            <person name="Submissions S."/>
        </authorList>
    </citation>
    <scope>NUCLEOTIDE SEQUENCE [LARGE SCALE GENOMIC DNA]</scope>
    <source>
        <strain evidence="1 2">DSM 21985</strain>
    </source>
</reference>
<proteinExistence type="predicted"/>
<dbReference type="AlphaFoldDB" id="A0A521C600"/>
<dbReference type="Proteomes" id="UP000317557">
    <property type="component" value="Unassembled WGS sequence"/>
</dbReference>
<keyword evidence="2" id="KW-1185">Reference proteome</keyword>
<evidence type="ECO:0008006" key="3">
    <source>
        <dbReference type="Google" id="ProtNLM"/>
    </source>
</evidence>
<dbReference type="Gene3D" id="3.10.450.590">
    <property type="match status" value="1"/>
</dbReference>